<dbReference type="SUPFAM" id="SSF50891">
    <property type="entry name" value="Cyclophilin-like"/>
    <property type="match status" value="1"/>
</dbReference>
<accession>A0A2P6RR90</accession>
<proteinExistence type="inferred from homology"/>
<sequence length="158" mass="17280">MLEMGVVLMFGGQMNIVKVGRMVDWVRRAWQPSEDQFLSVTPVWMLWSSCALSSSGRIVIGLYGQVVPKTLGEKGKGVNGKLLHYKGIPFHHIVSGFMIQGGEIIHGDGKGYESIYGGTFADENFKVKHSHAGTVSMVNTRPDSNGSQFFITTIKASS</sequence>
<dbReference type="PROSITE" id="PS50072">
    <property type="entry name" value="CSA_PPIASE_2"/>
    <property type="match status" value="1"/>
</dbReference>
<dbReference type="GO" id="GO:0003755">
    <property type="term" value="F:peptidyl-prolyl cis-trans isomerase activity"/>
    <property type="evidence" value="ECO:0007669"/>
    <property type="project" value="UniProtKB-UniRule"/>
</dbReference>
<dbReference type="Pfam" id="PF00160">
    <property type="entry name" value="Pro_isomerase"/>
    <property type="match status" value="1"/>
</dbReference>
<dbReference type="PRINTS" id="PR00153">
    <property type="entry name" value="CSAPPISMRASE"/>
</dbReference>
<dbReference type="GO" id="GO:0005737">
    <property type="term" value="C:cytoplasm"/>
    <property type="evidence" value="ECO:0007669"/>
    <property type="project" value="TreeGrafter"/>
</dbReference>
<protein>
    <recommendedName>
        <fullName evidence="2">Peptidyl-prolyl cis-trans isomerase</fullName>
        <shortName evidence="2">PPIase</shortName>
        <ecNumber evidence="2">5.2.1.8</ecNumber>
    </recommendedName>
</protein>
<feature type="domain" description="PPIase cyclophilin-type" evidence="3">
    <location>
        <begin position="56"/>
        <end position="158"/>
    </location>
</feature>
<evidence type="ECO:0000256" key="2">
    <source>
        <dbReference type="RuleBase" id="RU363019"/>
    </source>
</evidence>
<evidence type="ECO:0000256" key="1">
    <source>
        <dbReference type="ARBA" id="ARBA00007365"/>
    </source>
</evidence>
<evidence type="ECO:0000313" key="5">
    <source>
        <dbReference type="Proteomes" id="UP000238479"/>
    </source>
</evidence>
<comment type="similarity">
    <text evidence="1 2">Belongs to the cyclophilin-type PPIase family.</text>
</comment>
<dbReference type="InterPro" id="IPR002130">
    <property type="entry name" value="Cyclophilin-type_PPIase_dom"/>
</dbReference>
<dbReference type="STRING" id="74649.A0A2P6RR90"/>
<gene>
    <name evidence="4" type="ORF">RchiOBHm_Chr2g0116011</name>
</gene>
<dbReference type="PANTHER" id="PTHR11071:SF574">
    <property type="entry name" value="PEPTIDYL-PROLYL CIS-TRANS ISOMERASE"/>
    <property type="match status" value="1"/>
</dbReference>
<dbReference type="GO" id="GO:0006457">
    <property type="term" value="P:protein folding"/>
    <property type="evidence" value="ECO:0007669"/>
    <property type="project" value="TreeGrafter"/>
</dbReference>
<name>A0A2P6RR90_ROSCH</name>
<reference evidence="4 5" key="1">
    <citation type="journal article" date="2018" name="Nat. Genet.">
        <title>The Rosa genome provides new insights in the design of modern roses.</title>
        <authorList>
            <person name="Bendahmane M."/>
        </authorList>
    </citation>
    <scope>NUCLEOTIDE SEQUENCE [LARGE SCALE GENOMIC DNA]</scope>
    <source>
        <strain evidence="5">cv. Old Blush</strain>
    </source>
</reference>
<dbReference type="Proteomes" id="UP000238479">
    <property type="component" value="Chromosome 2"/>
</dbReference>
<dbReference type="EMBL" id="PDCK01000040">
    <property type="protein sequence ID" value="PRQ48911.1"/>
    <property type="molecule type" value="Genomic_DNA"/>
</dbReference>
<dbReference type="EC" id="5.2.1.8" evidence="2"/>
<dbReference type="AlphaFoldDB" id="A0A2P6RR90"/>
<dbReference type="Gramene" id="PRQ48911">
    <property type="protein sequence ID" value="PRQ48911"/>
    <property type="gene ID" value="RchiOBHm_Chr2g0116011"/>
</dbReference>
<comment type="catalytic activity">
    <reaction evidence="2">
        <text>[protein]-peptidylproline (omega=180) = [protein]-peptidylproline (omega=0)</text>
        <dbReference type="Rhea" id="RHEA:16237"/>
        <dbReference type="Rhea" id="RHEA-COMP:10747"/>
        <dbReference type="Rhea" id="RHEA-COMP:10748"/>
        <dbReference type="ChEBI" id="CHEBI:83833"/>
        <dbReference type="ChEBI" id="CHEBI:83834"/>
        <dbReference type="EC" id="5.2.1.8"/>
    </reaction>
</comment>
<keyword evidence="2" id="KW-0697">Rotamase</keyword>
<evidence type="ECO:0000313" key="4">
    <source>
        <dbReference type="EMBL" id="PRQ48911.1"/>
    </source>
</evidence>
<evidence type="ECO:0000259" key="3">
    <source>
        <dbReference type="PROSITE" id="PS50072"/>
    </source>
</evidence>
<organism evidence="4 5">
    <name type="scientific">Rosa chinensis</name>
    <name type="common">China rose</name>
    <dbReference type="NCBI Taxonomy" id="74649"/>
    <lineage>
        <taxon>Eukaryota</taxon>
        <taxon>Viridiplantae</taxon>
        <taxon>Streptophyta</taxon>
        <taxon>Embryophyta</taxon>
        <taxon>Tracheophyta</taxon>
        <taxon>Spermatophyta</taxon>
        <taxon>Magnoliopsida</taxon>
        <taxon>eudicotyledons</taxon>
        <taxon>Gunneridae</taxon>
        <taxon>Pentapetalae</taxon>
        <taxon>rosids</taxon>
        <taxon>fabids</taxon>
        <taxon>Rosales</taxon>
        <taxon>Rosaceae</taxon>
        <taxon>Rosoideae</taxon>
        <taxon>Rosoideae incertae sedis</taxon>
        <taxon>Rosa</taxon>
    </lineage>
</organism>
<dbReference type="GO" id="GO:0016018">
    <property type="term" value="F:cyclosporin A binding"/>
    <property type="evidence" value="ECO:0007669"/>
    <property type="project" value="TreeGrafter"/>
</dbReference>
<dbReference type="PANTHER" id="PTHR11071">
    <property type="entry name" value="PEPTIDYL-PROLYL CIS-TRANS ISOMERASE"/>
    <property type="match status" value="1"/>
</dbReference>
<keyword evidence="2 4" id="KW-0413">Isomerase</keyword>
<comment type="caution">
    <text evidence="4">The sequence shown here is derived from an EMBL/GenBank/DDBJ whole genome shotgun (WGS) entry which is preliminary data.</text>
</comment>
<keyword evidence="5" id="KW-1185">Reference proteome</keyword>
<comment type="function">
    <text evidence="2">PPIases accelerate the folding of proteins. It catalyzes the cis-trans isomerization of proline imidic peptide bonds in oligopeptides.</text>
</comment>
<dbReference type="InterPro" id="IPR029000">
    <property type="entry name" value="Cyclophilin-like_dom_sf"/>
</dbReference>
<dbReference type="Gene3D" id="2.40.100.10">
    <property type="entry name" value="Cyclophilin-like"/>
    <property type="match status" value="1"/>
</dbReference>